<evidence type="ECO:0000313" key="7">
    <source>
        <dbReference type="Proteomes" id="UP000589292"/>
    </source>
</evidence>
<evidence type="ECO:0000259" key="5">
    <source>
        <dbReference type="Pfam" id="PF17384"/>
    </source>
</evidence>
<dbReference type="GO" id="GO:0000028">
    <property type="term" value="P:ribosomal small subunit assembly"/>
    <property type="evidence" value="ECO:0007669"/>
    <property type="project" value="TreeGrafter"/>
</dbReference>
<dbReference type="PANTHER" id="PTHR33867">
    <property type="entry name" value="RIBOSOME MATURATION FACTOR RIMP"/>
    <property type="match status" value="1"/>
</dbReference>
<dbReference type="GO" id="GO:0006412">
    <property type="term" value="P:translation"/>
    <property type="evidence" value="ECO:0007669"/>
    <property type="project" value="TreeGrafter"/>
</dbReference>
<gene>
    <name evidence="3 6" type="primary">rimP</name>
    <name evidence="6" type="ORF">FG486_09005</name>
</gene>
<dbReference type="PANTHER" id="PTHR33867:SF1">
    <property type="entry name" value="RIBOSOME MATURATION FACTOR RIMP"/>
    <property type="match status" value="1"/>
</dbReference>
<organism evidence="6 7">
    <name type="scientific">Sphingomonas ursincola</name>
    <dbReference type="NCBI Taxonomy" id="56361"/>
    <lineage>
        <taxon>Bacteria</taxon>
        <taxon>Pseudomonadati</taxon>
        <taxon>Pseudomonadota</taxon>
        <taxon>Alphaproteobacteria</taxon>
        <taxon>Sphingomonadales</taxon>
        <taxon>Sphingomonadaceae</taxon>
        <taxon>Sphingomonas</taxon>
    </lineage>
</organism>
<keyword evidence="1 3" id="KW-0963">Cytoplasm</keyword>
<comment type="caution">
    <text evidence="6">The sequence shown here is derived from an EMBL/GenBank/DDBJ whole genome shotgun (WGS) entry which is preliminary data.</text>
</comment>
<dbReference type="AlphaFoldDB" id="A0A7V8RDM1"/>
<dbReference type="HAMAP" id="MF_01077">
    <property type="entry name" value="RimP"/>
    <property type="match status" value="1"/>
</dbReference>
<dbReference type="Pfam" id="PF17384">
    <property type="entry name" value="DUF150_C"/>
    <property type="match status" value="1"/>
</dbReference>
<dbReference type="GO" id="GO:0005829">
    <property type="term" value="C:cytosol"/>
    <property type="evidence" value="ECO:0007669"/>
    <property type="project" value="TreeGrafter"/>
</dbReference>
<comment type="similarity">
    <text evidence="3">Belongs to the RimP family.</text>
</comment>
<accession>A0A7V8RDM1</accession>
<feature type="domain" description="Ribosome maturation factor RimP N-terminal" evidence="4">
    <location>
        <begin position="41"/>
        <end position="120"/>
    </location>
</feature>
<name>A0A7V8RDM1_9SPHN</name>
<dbReference type="NCBIfam" id="NF011229">
    <property type="entry name" value="PRK14636.1"/>
    <property type="match status" value="1"/>
</dbReference>
<comment type="function">
    <text evidence="3">Required for maturation of 30S ribosomal subunits.</text>
</comment>
<dbReference type="SUPFAM" id="SSF74942">
    <property type="entry name" value="YhbC-like, C-terminal domain"/>
    <property type="match status" value="1"/>
</dbReference>
<dbReference type="InterPro" id="IPR028989">
    <property type="entry name" value="RimP_N"/>
</dbReference>
<dbReference type="Pfam" id="PF02576">
    <property type="entry name" value="RimP_N"/>
    <property type="match status" value="1"/>
</dbReference>
<dbReference type="Proteomes" id="UP000589292">
    <property type="component" value="Unassembled WGS sequence"/>
</dbReference>
<reference evidence="6 7" key="1">
    <citation type="journal article" date="1994" name="Int. J. Syst. Bacteriol.">
        <title>Phylogenetic positions of novel aerobic, bacteriochlorophyll a-containing bacteria and description of Roseococcus thiosulfatophilus gen. nov., sp. nov., Erythromicrobium ramosum gen. nov., sp. nov., and Erythrobacter litoralis sp. nov.</title>
        <authorList>
            <person name="Yurkov V."/>
            <person name="Stackebrandt E."/>
            <person name="Holmes A."/>
            <person name="Fuerst J.A."/>
            <person name="Hugenholtz P."/>
            <person name="Golecki J."/>
            <person name="Gad'on N."/>
            <person name="Gorlenko V.M."/>
            <person name="Kompantseva E.I."/>
            <person name="Drews G."/>
        </authorList>
    </citation>
    <scope>NUCLEOTIDE SEQUENCE [LARGE SCALE GENOMIC DNA]</scope>
    <source>
        <strain evidence="6 7">KR-99</strain>
    </source>
</reference>
<dbReference type="EMBL" id="VDES01000002">
    <property type="protein sequence ID" value="MBA1374476.1"/>
    <property type="molecule type" value="Genomic_DNA"/>
</dbReference>
<dbReference type="InterPro" id="IPR035956">
    <property type="entry name" value="RimP_N_sf"/>
</dbReference>
<comment type="subcellular location">
    <subcellularLocation>
        <location evidence="3">Cytoplasm</location>
    </subcellularLocation>
</comment>
<dbReference type="CDD" id="cd01734">
    <property type="entry name" value="YlxS_C"/>
    <property type="match status" value="1"/>
</dbReference>
<dbReference type="SUPFAM" id="SSF75420">
    <property type="entry name" value="YhbC-like, N-terminal domain"/>
    <property type="match status" value="1"/>
</dbReference>
<evidence type="ECO:0000256" key="2">
    <source>
        <dbReference type="ARBA" id="ARBA00022517"/>
    </source>
</evidence>
<evidence type="ECO:0000256" key="1">
    <source>
        <dbReference type="ARBA" id="ARBA00022490"/>
    </source>
</evidence>
<evidence type="ECO:0000256" key="3">
    <source>
        <dbReference type="HAMAP-Rule" id="MF_01077"/>
    </source>
</evidence>
<dbReference type="Gene3D" id="3.30.300.70">
    <property type="entry name" value="RimP-like superfamily, N-terminal"/>
    <property type="match status" value="1"/>
</dbReference>
<dbReference type="InterPro" id="IPR036847">
    <property type="entry name" value="RimP_C_sf"/>
</dbReference>
<feature type="domain" description="Ribosome maturation factor RimP C-terminal" evidence="5">
    <location>
        <begin position="123"/>
        <end position="187"/>
    </location>
</feature>
<proteinExistence type="inferred from homology"/>
<keyword evidence="7" id="KW-1185">Reference proteome</keyword>
<dbReference type="InterPro" id="IPR003728">
    <property type="entry name" value="Ribosome_maturation_RimP"/>
</dbReference>
<protein>
    <recommendedName>
        <fullName evidence="3">Ribosome maturation factor RimP</fullName>
    </recommendedName>
</protein>
<sequence length="220" mass="23737">MLRLDGPAPRGAGANELLLPCPQTNLSESLSLTDLAAVAALVEPEAQALGFDLVRVHLFGAGDDRTLQIMAERPETGQLNIDDCAALSRRISDLFDALEEAGKDPVPGSYRLEVSSPGIDRPLTRLKDYGNWLGHEARLVLTEAAQGRKQLTGELLSLEGEMISVNDKKVGHVTVPFGQVLSAKLMLTNKLIAATRPLDTSGVDDIEEIDENADLEEQED</sequence>
<dbReference type="InterPro" id="IPR028998">
    <property type="entry name" value="RimP_C"/>
</dbReference>
<keyword evidence="2 3" id="KW-0690">Ribosome biogenesis</keyword>
<evidence type="ECO:0000313" key="6">
    <source>
        <dbReference type="EMBL" id="MBA1374476.1"/>
    </source>
</evidence>
<evidence type="ECO:0000259" key="4">
    <source>
        <dbReference type="Pfam" id="PF02576"/>
    </source>
</evidence>